<proteinExistence type="inferred from homology"/>
<dbReference type="Gene3D" id="3.60.15.10">
    <property type="entry name" value="Ribonuclease Z/Hydroxyacylglutathione hydrolase-like"/>
    <property type="match status" value="1"/>
</dbReference>
<dbReference type="HAMAP" id="MF_01374">
    <property type="entry name" value="Glyoxalase_2"/>
    <property type="match status" value="1"/>
</dbReference>
<keyword evidence="4 7" id="KW-0479">Metal-binding</keyword>
<dbReference type="EMBL" id="CP001161">
    <property type="protein sequence ID" value="ACL30612.1"/>
    <property type="molecule type" value="Genomic_DNA"/>
</dbReference>
<dbReference type="InterPro" id="IPR032282">
    <property type="entry name" value="HAGH_C"/>
</dbReference>
<dbReference type="GO" id="GO:0004416">
    <property type="term" value="F:hydroxyacylglutathione hydrolase activity"/>
    <property type="evidence" value="ECO:0007669"/>
    <property type="project" value="UniProtKB-UniRule"/>
</dbReference>
<organism evidence="9 10">
    <name type="scientific">Buchnera aphidicola subsp. Acyrthosiphon pisum (strain 5A)</name>
    <dbReference type="NCBI Taxonomy" id="563178"/>
    <lineage>
        <taxon>Bacteria</taxon>
        <taxon>Pseudomonadati</taxon>
        <taxon>Pseudomonadota</taxon>
        <taxon>Gammaproteobacteria</taxon>
        <taxon>Enterobacterales</taxon>
        <taxon>Erwiniaceae</taxon>
        <taxon>Buchnera</taxon>
    </lineage>
</organism>
<feature type="binding site" evidence="7">
    <location>
        <position position="110"/>
    </location>
    <ligand>
        <name>Zn(2+)</name>
        <dbReference type="ChEBI" id="CHEBI:29105"/>
        <label>1</label>
    </ligand>
</feature>
<comment type="catalytic activity">
    <reaction evidence="1 7">
        <text>an S-(2-hydroxyacyl)glutathione + H2O = a 2-hydroxy carboxylate + glutathione + H(+)</text>
        <dbReference type="Rhea" id="RHEA:21864"/>
        <dbReference type="ChEBI" id="CHEBI:15377"/>
        <dbReference type="ChEBI" id="CHEBI:15378"/>
        <dbReference type="ChEBI" id="CHEBI:57925"/>
        <dbReference type="ChEBI" id="CHEBI:58896"/>
        <dbReference type="ChEBI" id="CHEBI:71261"/>
        <dbReference type="EC" id="3.1.2.6"/>
    </reaction>
</comment>
<dbReference type="Pfam" id="PF00753">
    <property type="entry name" value="Lactamase_B"/>
    <property type="match status" value="1"/>
</dbReference>
<dbReference type="InterPro" id="IPR050110">
    <property type="entry name" value="Glyoxalase_II_hydrolase"/>
</dbReference>
<evidence type="ECO:0000259" key="8">
    <source>
        <dbReference type="SMART" id="SM00849"/>
    </source>
</evidence>
<name>A0A7U3YAB4_BUCA5</name>
<dbReference type="InterPro" id="IPR035680">
    <property type="entry name" value="Clx_II_MBL"/>
</dbReference>
<evidence type="ECO:0000313" key="9">
    <source>
        <dbReference type="EMBL" id="ACL30612.1"/>
    </source>
</evidence>
<dbReference type="SUPFAM" id="SSF56281">
    <property type="entry name" value="Metallo-hydrolase/oxidoreductase"/>
    <property type="match status" value="1"/>
</dbReference>
<gene>
    <name evidence="7 9" type="primary">gloB</name>
    <name evidence="9" type="ordered locus">BUAP5A_242</name>
</gene>
<keyword evidence="6 7" id="KW-0862">Zinc</keyword>
<feature type="binding site" evidence="7">
    <location>
        <position position="127"/>
    </location>
    <ligand>
        <name>Zn(2+)</name>
        <dbReference type="ChEBI" id="CHEBI:29105"/>
        <label>2</label>
    </ligand>
</feature>
<evidence type="ECO:0000256" key="3">
    <source>
        <dbReference type="ARBA" id="ARBA00006759"/>
    </source>
</evidence>
<evidence type="ECO:0000256" key="2">
    <source>
        <dbReference type="ARBA" id="ARBA00004963"/>
    </source>
</evidence>
<feature type="binding site" evidence="7">
    <location>
        <position position="127"/>
    </location>
    <ligand>
        <name>Zn(2+)</name>
        <dbReference type="ChEBI" id="CHEBI:29105"/>
        <label>1</label>
    </ligand>
</feature>
<dbReference type="PROSITE" id="PS51257">
    <property type="entry name" value="PROKAR_LIPOPROTEIN"/>
    <property type="match status" value="1"/>
</dbReference>
<evidence type="ECO:0000256" key="7">
    <source>
        <dbReference type="HAMAP-Rule" id="MF_01374"/>
    </source>
</evidence>
<dbReference type="InterPro" id="IPR001279">
    <property type="entry name" value="Metallo-B-lactamas"/>
</dbReference>
<comment type="similarity">
    <text evidence="3 7">Belongs to the metallo-beta-lactamase superfamily. Glyoxalase II family.</text>
</comment>
<dbReference type="Pfam" id="PF16123">
    <property type="entry name" value="HAGH_C"/>
    <property type="match status" value="1"/>
</dbReference>
<dbReference type="RefSeq" id="WP_009874200.1">
    <property type="nucleotide sequence ID" value="NC_011833.1"/>
</dbReference>
<feature type="binding site" evidence="7">
    <location>
        <position position="58"/>
    </location>
    <ligand>
        <name>Zn(2+)</name>
        <dbReference type="ChEBI" id="CHEBI:29105"/>
        <label>2</label>
    </ligand>
</feature>
<sequence length="251" mass="29156">MILKKISILSDNYVWVLLNTSGSCIIIDPGLSEPIIQEIERKKWRLRAILLTHNHIDHTGGTRKIIEYFPKISVFGPKETRQHGVNKIVSHGDRIILLDKIFYVFFTPGHTSGHVSYYSQPYIFCGDTLFSAGCGRVFKNKHLEMYRSIKIISSLPDSTLLCCSHEYTLSNLQFSMFILPNDNFIKLYLKKIEIKLKLGQSSLPSYIFFEKKINLFLRTNDNYVKKSIGLKSTCTDFEVFKRLRLKKDFWS</sequence>
<evidence type="ECO:0000256" key="4">
    <source>
        <dbReference type="ARBA" id="ARBA00022723"/>
    </source>
</evidence>
<dbReference type="PANTHER" id="PTHR43705">
    <property type="entry name" value="HYDROXYACYLGLUTATHIONE HYDROLASE"/>
    <property type="match status" value="1"/>
</dbReference>
<dbReference type="NCBIfam" id="TIGR03413">
    <property type="entry name" value="GSH_gloB"/>
    <property type="match status" value="1"/>
</dbReference>
<dbReference type="SMR" id="A0A7U3YAB4"/>
<dbReference type="UniPathway" id="UPA00619">
    <property type="reaction ID" value="UER00676"/>
</dbReference>
<dbReference type="InterPro" id="IPR017782">
    <property type="entry name" value="Hydroxyacylglutathione_Hdrlase"/>
</dbReference>
<evidence type="ECO:0000256" key="1">
    <source>
        <dbReference type="ARBA" id="ARBA00001623"/>
    </source>
</evidence>
<dbReference type="GO" id="GO:0019243">
    <property type="term" value="P:methylglyoxal catabolic process to D-lactate via S-lactoyl-glutathione"/>
    <property type="evidence" value="ECO:0007669"/>
    <property type="project" value="UniProtKB-UniRule"/>
</dbReference>
<feature type="domain" description="Metallo-beta-lactamase" evidence="8">
    <location>
        <begin position="11"/>
        <end position="165"/>
    </location>
</feature>
<dbReference type="SMART" id="SM00849">
    <property type="entry name" value="Lactamase_B"/>
    <property type="match status" value="1"/>
</dbReference>
<dbReference type="Proteomes" id="UP000006904">
    <property type="component" value="Chromosome"/>
</dbReference>
<feature type="binding site" evidence="7">
    <location>
        <position position="55"/>
    </location>
    <ligand>
        <name>Zn(2+)</name>
        <dbReference type="ChEBI" id="CHEBI:29105"/>
        <label>1</label>
    </ligand>
</feature>
<comment type="function">
    <text evidence="7">Thiolesterase that catalyzes the hydrolysis of S-D-lactoyl-glutathione to form glutathione and D-lactic acid.</text>
</comment>
<feature type="binding site" evidence="7">
    <location>
        <position position="57"/>
    </location>
    <ligand>
        <name>Zn(2+)</name>
        <dbReference type="ChEBI" id="CHEBI:29105"/>
        <label>2</label>
    </ligand>
</feature>
<feature type="binding site" evidence="7">
    <location>
        <position position="165"/>
    </location>
    <ligand>
        <name>Zn(2+)</name>
        <dbReference type="ChEBI" id="CHEBI:29105"/>
        <label>2</label>
    </ligand>
</feature>
<comment type="cofactor">
    <cofactor evidence="7">
        <name>Zn(2+)</name>
        <dbReference type="ChEBI" id="CHEBI:29105"/>
    </cofactor>
    <text evidence="7">Binds 2 Zn(2+) ions per subunit.</text>
</comment>
<keyword evidence="5 7" id="KW-0378">Hydrolase</keyword>
<accession>A0A7U3YAB4</accession>
<dbReference type="GO" id="GO:0046872">
    <property type="term" value="F:metal ion binding"/>
    <property type="evidence" value="ECO:0007669"/>
    <property type="project" value="UniProtKB-KW"/>
</dbReference>
<evidence type="ECO:0000313" key="10">
    <source>
        <dbReference type="Proteomes" id="UP000006904"/>
    </source>
</evidence>
<dbReference type="KEGG" id="bap:BUAP5A_242"/>
<dbReference type="CDD" id="cd07723">
    <property type="entry name" value="hydroxyacylglutathione_hydrolase_MBL-fold"/>
    <property type="match status" value="1"/>
</dbReference>
<dbReference type="InterPro" id="IPR036866">
    <property type="entry name" value="RibonucZ/Hydroxyglut_hydro"/>
</dbReference>
<dbReference type="PANTHER" id="PTHR43705:SF1">
    <property type="entry name" value="HYDROXYACYLGLUTATHIONE HYDROLASE GLOB"/>
    <property type="match status" value="1"/>
</dbReference>
<comment type="subunit">
    <text evidence="7">Monomer.</text>
</comment>
<dbReference type="OrthoDB" id="9802248at2"/>
<evidence type="ECO:0000256" key="5">
    <source>
        <dbReference type="ARBA" id="ARBA00022801"/>
    </source>
</evidence>
<dbReference type="AlphaFoldDB" id="A0A7U3YAB4"/>
<evidence type="ECO:0000256" key="6">
    <source>
        <dbReference type="ARBA" id="ARBA00022833"/>
    </source>
</evidence>
<comment type="pathway">
    <text evidence="2 7">Secondary metabolite metabolism; methylglyoxal degradation; (R)-lactate from methylglyoxal: step 2/2.</text>
</comment>
<feature type="binding site" evidence="7">
    <location>
        <position position="53"/>
    </location>
    <ligand>
        <name>Zn(2+)</name>
        <dbReference type="ChEBI" id="CHEBI:29105"/>
        <label>1</label>
    </ligand>
</feature>
<reference evidence="9 10" key="1">
    <citation type="journal article" date="2009" name="Science">
        <title>The dynamics and time scale of ongoing genomic erosion in symbiotic bacteria.</title>
        <authorList>
            <person name="Moran N.A."/>
            <person name="McLaughlin H.J."/>
            <person name="Sorek R."/>
        </authorList>
    </citation>
    <scope>NUCLEOTIDE SEQUENCE [LARGE SCALE GENOMIC DNA]</scope>
    <source>
        <strain evidence="9 10">5A</strain>
    </source>
</reference>
<dbReference type="EC" id="3.1.2.6" evidence="7"/>
<protein>
    <recommendedName>
        <fullName evidence="7">Hydroxyacylglutathione hydrolase</fullName>
        <ecNumber evidence="7">3.1.2.6</ecNumber>
    </recommendedName>
    <alternativeName>
        <fullName evidence="7">Glyoxalase II</fullName>
        <shortName evidence="7">Glx II</shortName>
    </alternativeName>
</protein>